<dbReference type="Gene3D" id="6.20.330.10">
    <property type="match status" value="2"/>
</dbReference>
<dbReference type="InterPro" id="IPR047272">
    <property type="entry name" value="S49_SppA_C"/>
</dbReference>
<name>A0A4S2H008_9PROT</name>
<dbReference type="InterPro" id="IPR004635">
    <property type="entry name" value="Pept_S49_SppA"/>
</dbReference>
<dbReference type="InterPro" id="IPR002142">
    <property type="entry name" value="Peptidase_S49"/>
</dbReference>
<dbReference type="GO" id="GO:0008236">
    <property type="term" value="F:serine-type peptidase activity"/>
    <property type="evidence" value="ECO:0007669"/>
    <property type="project" value="UniProtKB-KW"/>
</dbReference>
<dbReference type="PANTHER" id="PTHR33209:SF1">
    <property type="entry name" value="PEPTIDASE S49 DOMAIN-CONTAINING PROTEIN"/>
    <property type="match status" value="1"/>
</dbReference>
<dbReference type="InterPro" id="IPR004634">
    <property type="entry name" value="Pept_S49_pIV"/>
</dbReference>
<feature type="domain" description="Peptidase S49" evidence="9">
    <location>
        <begin position="124"/>
        <end position="273"/>
    </location>
</feature>
<keyword evidence="6 8" id="KW-0472">Membrane</keyword>
<feature type="active site" description="Nucleophile" evidence="7">
    <location>
        <position position="389"/>
    </location>
</feature>
<evidence type="ECO:0000256" key="8">
    <source>
        <dbReference type="SAM" id="Phobius"/>
    </source>
</evidence>
<evidence type="ECO:0000256" key="4">
    <source>
        <dbReference type="ARBA" id="ARBA00022801"/>
    </source>
</evidence>
<comment type="subcellular location">
    <subcellularLocation>
        <location evidence="1">Membrane</location>
    </subcellularLocation>
</comment>
<evidence type="ECO:0000313" key="11">
    <source>
        <dbReference type="Proteomes" id="UP000308054"/>
    </source>
</evidence>
<dbReference type="SUPFAM" id="SSF52096">
    <property type="entry name" value="ClpP/crotonase"/>
    <property type="match status" value="2"/>
</dbReference>
<evidence type="ECO:0000259" key="9">
    <source>
        <dbReference type="Pfam" id="PF01343"/>
    </source>
</evidence>
<reference evidence="10 11" key="1">
    <citation type="journal article" date="2017" name="Int. J. Syst. Evol. Microbiol.">
        <title>Marinicauda algicola sp. nov., isolated from a marine red alga Rhodosorus marinus.</title>
        <authorList>
            <person name="Jeong S.E."/>
            <person name="Jeon S.H."/>
            <person name="Chun B.H."/>
            <person name="Kim D.W."/>
            <person name="Jeon C.O."/>
        </authorList>
    </citation>
    <scope>NUCLEOTIDE SEQUENCE [LARGE SCALE GENOMIC DNA]</scope>
    <source>
        <strain evidence="10 11">JCM 31718</strain>
    </source>
</reference>
<gene>
    <name evidence="10" type="primary">sppA</name>
    <name evidence="10" type="ORF">E5163_11895</name>
</gene>
<evidence type="ECO:0000256" key="2">
    <source>
        <dbReference type="ARBA" id="ARBA00008683"/>
    </source>
</evidence>
<dbReference type="CDD" id="cd07023">
    <property type="entry name" value="S49_Sppa_N_C"/>
    <property type="match status" value="1"/>
</dbReference>
<accession>A0A4S2H008</accession>
<evidence type="ECO:0000313" key="10">
    <source>
        <dbReference type="EMBL" id="TGY88511.1"/>
    </source>
</evidence>
<keyword evidence="8" id="KW-0812">Transmembrane</keyword>
<evidence type="ECO:0000256" key="1">
    <source>
        <dbReference type="ARBA" id="ARBA00004370"/>
    </source>
</evidence>
<dbReference type="GO" id="GO:0016020">
    <property type="term" value="C:membrane"/>
    <property type="evidence" value="ECO:0007669"/>
    <property type="project" value="UniProtKB-SubCell"/>
</dbReference>
<evidence type="ECO:0000256" key="7">
    <source>
        <dbReference type="PIRSR" id="PIRSR001217-1"/>
    </source>
</evidence>
<keyword evidence="4" id="KW-0378">Hydrolase</keyword>
<proteinExistence type="inferred from homology"/>
<dbReference type="PANTHER" id="PTHR33209">
    <property type="entry name" value="PROTEASE 4"/>
    <property type="match status" value="1"/>
</dbReference>
<keyword evidence="5" id="KW-0720">Serine protease</keyword>
<protein>
    <submittedName>
        <fullName evidence="10">Signal peptide peptidase SppA</fullName>
    </submittedName>
</protein>
<feature type="transmembrane region" description="Helical" evidence="8">
    <location>
        <begin position="12"/>
        <end position="34"/>
    </location>
</feature>
<dbReference type="CDD" id="cd07018">
    <property type="entry name" value="S49_SppA_67K_type"/>
    <property type="match status" value="1"/>
</dbReference>
<dbReference type="EMBL" id="SRXW01000003">
    <property type="protein sequence ID" value="TGY88511.1"/>
    <property type="molecule type" value="Genomic_DNA"/>
</dbReference>
<evidence type="ECO:0000256" key="5">
    <source>
        <dbReference type="ARBA" id="ARBA00022825"/>
    </source>
</evidence>
<dbReference type="Proteomes" id="UP000308054">
    <property type="component" value="Unassembled WGS sequence"/>
</dbReference>
<dbReference type="InterPro" id="IPR029045">
    <property type="entry name" value="ClpP/crotonase-like_dom_sf"/>
</dbReference>
<dbReference type="PIRSF" id="PIRSF001217">
    <property type="entry name" value="Protease_4_SppA"/>
    <property type="match status" value="1"/>
</dbReference>
<dbReference type="InterPro" id="IPR047217">
    <property type="entry name" value="S49_SppA_67K_type_N"/>
</dbReference>
<sequence length="596" mass="63599">MKQFWITFFGSIVGVIIGSVLTVILAVFLIAGLIGSAIQSADAPAPLPSGDIVLELDLRETRLDQPTRSPFAFTNPLSTTEIIAALERAESDERVKGIFVRANEFGMPGAQAEELRRAFESLEAAGKFVIAHAQGFEGTGVVNYFAVAGASELWLQDTAGFAATGLSTATPFLGGFFEQFGIEPEFVQFYEYKNAANVYTETDYTEAHREATLSYLGSIFDTAIESAASDRGMEIAAMEAVITSGPYSAEEAQQAGLVDRLGHVVTAREAALERAGGVEATLAIEDYFHAAPPATGNRAPALIALVSGQGAIVTGEGEAGFGGDELIGSDRLARAIDAAVEDEDVRAIVLRVDSPGGSAIASDQIWHSVVRAREAGKPVVVSMGTLAASGGYYISAPANLIYANATTITGSIGMLSGKLVIDDALGRIGLNVEPLHVGGDYTLAYSSQTQWTEYQREAFYRLAEDVYEDFTEKVAEGRDLPLSRVQEVARGRVWTGAQALELGLVDRIGGLRDAIAAARELANIGEDEAYEVRHFPSKPTPLDAFRELFGITAEGAEAAARVNALMDLPEVRALIEAREQSRSQSLRFVTPERSPQ</sequence>
<dbReference type="Pfam" id="PF01343">
    <property type="entry name" value="Peptidase_S49"/>
    <property type="match status" value="2"/>
</dbReference>
<comment type="similarity">
    <text evidence="2">Belongs to the peptidase S49 family.</text>
</comment>
<keyword evidence="8" id="KW-1133">Transmembrane helix</keyword>
<dbReference type="Gene3D" id="3.90.226.10">
    <property type="entry name" value="2-enoyl-CoA Hydratase, Chain A, domain 1"/>
    <property type="match status" value="2"/>
</dbReference>
<organism evidence="10 11">
    <name type="scientific">Marinicauda algicola</name>
    <dbReference type="NCBI Taxonomy" id="2029849"/>
    <lineage>
        <taxon>Bacteria</taxon>
        <taxon>Pseudomonadati</taxon>
        <taxon>Pseudomonadota</taxon>
        <taxon>Alphaproteobacteria</taxon>
        <taxon>Maricaulales</taxon>
        <taxon>Maricaulaceae</taxon>
        <taxon>Marinicauda</taxon>
    </lineage>
</organism>
<dbReference type="OrthoDB" id="9764363at2"/>
<keyword evidence="3" id="KW-0645">Protease</keyword>
<evidence type="ECO:0000256" key="3">
    <source>
        <dbReference type="ARBA" id="ARBA00022670"/>
    </source>
</evidence>
<feature type="domain" description="Peptidase S49" evidence="9">
    <location>
        <begin position="372"/>
        <end position="524"/>
    </location>
</feature>
<dbReference type="GO" id="GO:0006465">
    <property type="term" value="P:signal peptide processing"/>
    <property type="evidence" value="ECO:0007669"/>
    <property type="project" value="InterPro"/>
</dbReference>
<dbReference type="AlphaFoldDB" id="A0A4S2H008"/>
<dbReference type="NCBIfam" id="TIGR00706">
    <property type="entry name" value="SppA_dom"/>
    <property type="match status" value="1"/>
</dbReference>
<keyword evidence="11" id="KW-1185">Reference proteome</keyword>
<comment type="caution">
    <text evidence="10">The sequence shown here is derived from an EMBL/GenBank/DDBJ whole genome shotgun (WGS) entry which is preliminary data.</text>
</comment>
<dbReference type="RefSeq" id="WP_135996357.1">
    <property type="nucleotide sequence ID" value="NZ_CP071057.1"/>
</dbReference>
<evidence type="ECO:0000256" key="6">
    <source>
        <dbReference type="ARBA" id="ARBA00023136"/>
    </source>
</evidence>
<feature type="active site" description="Proton donor/acceptor" evidence="7">
    <location>
        <position position="193"/>
    </location>
</feature>